<dbReference type="EnsemblFungi" id="CEF87905">
    <property type="protein sequence ID" value="CEF87905"/>
    <property type="gene ID" value="FGRRES_20249"/>
</dbReference>
<reference evidence="2 3" key="2">
    <citation type="journal article" date="2010" name="Nature">
        <title>Comparative genomics reveals mobile pathogenicity chromosomes in Fusarium.</title>
        <authorList>
            <person name="Ma L.J."/>
            <person name="van der Does H.C."/>
            <person name="Borkovich K.A."/>
            <person name="Coleman J.J."/>
            <person name="Daboussi M.J."/>
            <person name="Di Pietro A."/>
            <person name="Dufresne M."/>
            <person name="Freitag M."/>
            <person name="Grabherr M."/>
            <person name="Henrissat B."/>
            <person name="Houterman P.M."/>
            <person name="Kang S."/>
            <person name="Shim W.B."/>
            <person name="Woloshuk C."/>
            <person name="Xie X."/>
            <person name="Xu J.R."/>
            <person name="Antoniw J."/>
            <person name="Baker S.E."/>
            <person name="Bluhm B.H."/>
            <person name="Breakspear A."/>
            <person name="Brown D.W."/>
            <person name="Butchko R.A."/>
            <person name="Chapman S."/>
            <person name="Coulson R."/>
            <person name="Coutinho P.M."/>
            <person name="Danchin E.G."/>
            <person name="Diener A."/>
            <person name="Gale L.R."/>
            <person name="Gardiner D.M."/>
            <person name="Goff S."/>
            <person name="Hammond-Kosack K.E."/>
            <person name="Hilburn K."/>
            <person name="Hua-Van A."/>
            <person name="Jonkers W."/>
            <person name="Kazan K."/>
            <person name="Kodira C.D."/>
            <person name="Koehrsen M."/>
            <person name="Kumar L."/>
            <person name="Lee Y.H."/>
            <person name="Li L."/>
            <person name="Manners J.M."/>
            <person name="Miranda-Saavedra D."/>
            <person name="Mukherjee M."/>
            <person name="Park G."/>
            <person name="Park J."/>
            <person name="Park S.Y."/>
            <person name="Proctor R.H."/>
            <person name="Regev A."/>
            <person name="Ruiz-Roldan M.C."/>
            <person name="Sain D."/>
            <person name="Sakthikumar S."/>
            <person name="Sykes S."/>
            <person name="Schwartz D.C."/>
            <person name="Turgeon B.G."/>
            <person name="Wapinski I."/>
            <person name="Yoder O."/>
            <person name="Young S."/>
            <person name="Zeng Q."/>
            <person name="Zhou S."/>
            <person name="Galagan J."/>
            <person name="Cuomo C.A."/>
            <person name="Kistler H.C."/>
            <person name="Rep M."/>
        </authorList>
    </citation>
    <scope>GENOME REANNOTATION</scope>
    <source>
        <strain evidence="3">ATCC MYA-4620 / CBS 123657 / FGSC 9075 / NRRL 31084 / PH-1</strain>
        <strain evidence="2">PH-1 / ATCC MYA-4620 / FGSC 9075 / NRRL 31084</strain>
    </source>
</reference>
<reference evidence="2 3" key="1">
    <citation type="journal article" date="2007" name="Science">
        <title>The Fusarium graminearum genome reveals a link between localized polymorphism and pathogen specialization.</title>
        <authorList>
            <person name="Cuomo C.A."/>
            <person name="Gueldener U."/>
            <person name="Xu J.-R."/>
            <person name="Trail F."/>
            <person name="Turgeon B.G."/>
            <person name="Di Pietro A."/>
            <person name="Walton J.D."/>
            <person name="Ma L.-J."/>
            <person name="Baker S.E."/>
            <person name="Rep M."/>
            <person name="Adam G."/>
            <person name="Antoniw J."/>
            <person name="Baldwin T."/>
            <person name="Calvo S.E."/>
            <person name="Chang Y.-L."/>
            <person name="DeCaprio D."/>
            <person name="Gale L.R."/>
            <person name="Gnerre S."/>
            <person name="Goswami R.S."/>
            <person name="Hammond-Kosack K."/>
            <person name="Harris L.J."/>
            <person name="Hilburn K."/>
            <person name="Kennell J.C."/>
            <person name="Kroken S."/>
            <person name="Magnuson J.K."/>
            <person name="Mannhaupt G."/>
            <person name="Mauceli E.W."/>
            <person name="Mewes H.-W."/>
            <person name="Mitterbauer R."/>
            <person name="Muehlbauer G."/>
            <person name="Muensterkoetter M."/>
            <person name="Nelson D."/>
            <person name="O'Donnell K."/>
            <person name="Ouellet T."/>
            <person name="Qi W."/>
            <person name="Quesneville H."/>
            <person name="Roncero M.I.G."/>
            <person name="Seong K.-Y."/>
            <person name="Tetko I.V."/>
            <person name="Urban M."/>
            <person name="Waalwijk C."/>
            <person name="Ward T.J."/>
            <person name="Yao J."/>
            <person name="Birren B.W."/>
            <person name="Kistler H.C."/>
        </authorList>
    </citation>
    <scope>NUCLEOTIDE SEQUENCE [LARGE SCALE GENOMIC DNA]</scope>
    <source>
        <strain evidence="3">ATCC MYA-4620 / CBS 123657 / FGSC 9075 / NRRL 31084 / PH-1</strain>
        <strain evidence="2">PH-1 / ATCC MYA-4620 / FGSC 9075 / NRRL 31084</strain>
    </source>
</reference>
<protein>
    <submittedName>
        <fullName evidence="1">Chromosome 3, complete genome</fullName>
    </submittedName>
</protein>
<sequence length="59" mass="6377">MPTAEKTCVLSRSSMYDARYGQKAKPRQGKAQQNHVVLESVSNATAVTAGTTSAAWTQY</sequence>
<reference key="3">
    <citation type="submission" date="2014-02" db="EMBL/GenBank/DDBJ databases">
        <title>A revised Fusarium graminearum genomic reference sequence using whole shotgun re-sequencing.</title>
        <authorList>
            <person name="King R."/>
            <person name="Urban M."/>
            <person name="Hassani-Pak K."/>
            <person name="Hammond-Kosack K."/>
        </authorList>
    </citation>
    <scope>NUCLEOTIDE SEQUENCE</scope>
    <source>
        <strain>PH-1</strain>
    </source>
</reference>
<dbReference type="AlphaFoldDB" id="A0A0E0SN92"/>
<accession>A0A0E0SN92</accession>
<dbReference type="EMBL" id="HG970334">
    <property type="protein sequence ID" value="CEF87905.1"/>
    <property type="molecule type" value="Genomic_DNA"/>
</dbReference>
<gene>
    <name evidence="1" type="ORF">FGRAMPH1_01T17143</name>
</gene>
<dbReference type="Proteomes" id="UP000070720">
    <property type="component" value="Chromosome 3"/>
</dbReference>
<evidence type="ECO:0000313" key="2">
    <source>
        <dbReference type="EnsemblFungi" id="CEF87905"/>
    </source>
</evidence>
<evidence type="ECO:0000313" key="1">
    <source>
        <dbReference type="EMBL" id="CEF87905.1"/>
    </source>
</evidence>
<dbReference type="InParanoid" id="A0A0E0SN92"/>
<organism evidence="2">
    <name type="scientific">Gibberella zeae (strain ATCC MYA-4620 / CBS 123657 / FGSC 9075 / NRRL 31084 / PH-1)</name>
    <name type="common">Wheat head blight fungus</name>
    <name type="synonym">Fusarium graminearum</name>
    <dbReference type="NCBI Taxonomy" id="229533"/>
    <lineage>
        <taxon>Eukaryota</taxon>
        <taxon>Fungi</taxon>
        <taxon>Dikarya</taxon>
        <taxon>Ascomycota</taxon>
        <taxon>Pezizomycotina</taxon>
        <taxon>Sordariomycetes</taxon>
        <taxon>Hypocreomycetidae</taxon>
        <taxon>Hypocreales</taxon>
        <taxon>Nectriaceae</taxon>
        <taxon>Fusarium</taxon>
    </lineage>
</organism>
<name>A0A0E0SN92_GIBZE</name>
<evidence type="ECO:0000313" key="3">
    <source>
        <dbReference type="Proteomes" id="UP000070720"/>
    </source>
</evidence>
<proteinExistence type="predicted"/>
<dbReference type="VEuPathDB" id="FungiDB:FGRAMPH1_01G17143"/>
<reference evidence="1 3" key="4">
    <citation type="journal article" date="2015" name="BMC Genomics">
        <title>The completed genome sequence of the pathogenic ascomycete fungus Fusarium graminearum.</title>
        <authorList>
            <person name="King R."/>
            <person name="Urban M."/>
            <person name="Hammond-Kosack M.C."/>
            <person name="Hassani-Pak K."/>
            <person name="Hammond-Kosack K.E."/>
        </authorList>
    </citation>
    <scope>NUCLEOTIDE SEQUENCE [LARGE SCALE GENOMIC DNA]</scope>
    <source>
        <strain evidence="3">ATCC MYA-4620 / CBS 123657 / FGSC 9075 / NRRL 31084 / PH-1</strain>
        <strain evidence="1">PH-1</strain>
    </source>
</reference>
<reference evidence="2" key="5">
    <citation type="submission" date="2017-01" db="UniProtKB">
        <authorList>
            <consortium name="EnsemblFungi"/>
        </authorList>
    </citation>
    <scope>IDENTIFICATION</scope>
    <source>
        <strain evidence="2">PH-1 / ATCC MYA-4620 / FGSC 9075 / NRRL 31084</strain>
    </source>
</reference>
<keyword evidence="3" id="KW-1185">Reference proteome</keyword>